<feature type="domain" description="D-glutamate N-acetyltransferase-like C-terminal" evidence="1">
    <location>
        <begin position="131"/>
        <end position="328"/>
    </location>
</feature>
<evidence type="ECO:0000313" key="4">
    <source>
        <dbReference type="Proteomes" id="UP001595384"/>
    </source>
</evidence>
<evidence type="ECO:0000259" key="1">
    <source>
        <dbReference type="Pfam" id="PF07755"/>
    </source>
</evidence>
<comment type="caution">
    <text evidence="3">The sequence shown here is derived from an EMBL/GenBank/DDBJ whole genome shotgun (WGS) entry which is preliminary data.</text>
</comment>
<dbReference type="NCBIfam" id="NF041892">
    <property type="entry name" value="DgcN"/>
    <property type="match status" value="1"/>
</dbReference>
<keyword evidence="4" id="KW-1185">Reference proteome</keyword>
<proteinExistence type="predicted"/>
<dbReference type="InterPro" id="IPR011669">
    <property type="entry name" value="DgcN-like"/>
</dbReference>
<sequence>MELKQPYLLFLGDAADPLAAKVAQGITTWRPESCIGQLRLPTCNADVGLEDLTITQAAQRGAKTLVIGVANRGGIISQDWISVLLDALEAGMDIAAGLHNRLNDIPQLVECAKRCGRELFDVRFPTQVYPVANGKKRTGKRLLTVGTDCSVGKMYTSLAIEHELKQRGVDADFRATGQTGILITGAGVSADAVVSDFIAGAIETISPDNSADHWDVIEGQGSLFHASFAGVTTGLIHGAQADALVLCHEPTREHMRGLPDYKLPELHQCIQRNLDTASLTNPKVKFVGVSINTSAMEEAVALAYMDNVEKELGLPVVDPFRQGIGRIVDRLLEGE</sequence>
<dbReference type="Gene3D" id="3.40.50.720">
    <property type="entry name" value="NAD(P)-binding Rossmann-like Domain"/>
    <property type="match status" value="1"/>
</dbReference>
<dbReference type="InterPro" id="IPR027417">
    <property type="entry name" value="P-loop_NTPase"/>
</dbReference>
<organism evidence="3 4">
    <name type="scientific">Vibrio zhugei</name>
    <dbReference type="NCBI Taxonomy" id="2479546"/>
    <lineage>
        <taxon>Bacteria</taxon>
        <taxon>Pseudomonadati</taxon>
        <taxon>Pseudomonadota</taxon>
        <taxon>Gammaproteobacteria</taxon>
        <taxon>Vibrionales</taxon>
        <taxon>Vibrionaceae</taxon>
        <taxon>Vibrio</taxon>
    </lineage>
</organism>
<dbReference type="PIRSF" id="PIRSF026760">
    <property type="entry name" value="UCP026760"/>
    <property type="match status" value="1"/>
</dbReference>
<gene>
    <name evidence="3" type="primary">dgcN</name>
    <name evidence="3" type="ORF">ACFODT_06655</name>
</gene>
<evidence type="ECO:0000259" key="2">
    <source>
        <dbReference type="Pfam" id="PF17396"/>
    </source>
</evidence>
<dbReference type="Pfam" id="PF17396">
    <property type="entry name" value="DUF1611_N"/>
    <property type="match status" value="1"/>
</dbReference>
<dbReference type="Pfam" id="PF07755">
    <property type="entry name" value="DUF1611"/>
    <property type="match status" value="1"/>
</dbReference>
<dbReference type="InterPro" id="IPR035402">
    <property type="entry name" value="DgcN-like_N"/>
</dbReference>
<evidence type="ECO:0000313" key="3">
    <source>
        <dbReference type="EMBL" id="MFC3023499.1"/>
    </source>
</evidence>
<reference evidence="4" key="1">
    <citation type="journal article" date="2019" name="Int. J. Syst. Evol. Microbiol.">
        <title>The Global Catalogue of Microorganisms (GCM) 10K type strain sequencing project: providing services to taxonomists for standard genome sequencing and annotation.</title>
        <authorList>
            <consortium name="The Broad Institute Genomics Platform"/>
            <consortium name="The Broad Institute Genome Sequencing Center for Infectious Disease"/>
            <person name="Wu L."/>
            <person name="Ma J."/>
        </authorList>
    </citation>
    <scope>NUCLEOTIDE SEQUENCE [LARGE SCALE GENOMIC DNA]</scope>
    <source>
        <strain evidence="4">KCTC 62784</strain>
    </source>
</reference>
<dbReference type="EMBL" id="JBHRSE010000041">
    <property type="protein sequence ID" value="MFC3023499.1"/>
    <property type="molecule type" value="Genomic_DNA"/>
</dbReference>
<dbReference type="Proteomes" id="UP001595384">
    <property type="component" value="Unassembled WGS sequence"/>
</dbReference>
<accession>A0ABV7C7Z6</accession>
<name>A0ABV7C7Z6_9VIBR</name>
<dbReference type="InterPro" id="IPR035086">
    <property type="entry name" value="DgcN-like_C"/>
</dbReference>
<protein>
    <submittedName>
        <fullName evidence="3">N-acetyltransferase DgcN</fullName>
    </submittedName>
</protein>
<feature type="domain" description="D-glutamate N-acetyltransferase-like N-terminal" evidence="2">
    <location>
        <begin position="48"/>
        <end position="124"/>
    </location>
</feature>
<dbReference type="Gene3D" id="3.40.50.300">
    <property type="entry name" value="P-loop containing nucleotide triphosphate hydrolases"/>
    <property type="match status" value="1"/>
</dbReference>
<dbReference type="PANTHER" id="PTHR40690">
    <property type="entry name" value="GLL3100 PROTEIN"/>
    <property type="match status" value="1"/>
</dbReference>
<dbReference type="SUPFAM" id="SSF52540">
    <property type="entry name" value="P-loop containing nucleoside triphosphate hydrolases"/>
    <property type="match status" value="1"/>
</dbReference>
<dbReference type="PANTHER" id="PTHR40690:SF1">
    <property type="entry name" value="DUF1611 DOMAIN-CONTAINING PROTEIN"/>
    <property type="match status" value="1"/>
</dbReference>
<dbReference type="RefSeq" id="WP_123014893.1">
    <property type="nucleotide sequence ID" value="NZ_AP024912.1"/>
</dbReference>